<comment type="caution">
    <text evidence="2">The sequence shown here is derived from an EMBL/GenBank/DDBJ whole genome shotgun (WGS) entry which is preliminary data.</text>
</comment>
<evidence type="ECO:0000313" key="3">
    <source>
        <dbReference type="Proteomes" id="UP000712281"/>
    </source>
</evidence>
<dbReference type="EMBL" id="QGKW02001911">
    <property type="protein sequence ID" value="KAF2568922.1"/>
    <property type="molecule type" value="Genomic_DNA"/>
</dbReference>
<evidence type="ECO:0000256" key="1">
    <source>
        <dbReference type="SAM" id="MobiDB-lite"/>
    </source>
</evidence>
<organism evidence="2 3">
    <name type="scientific">Brassica cretica</name>
    <name type="common">Mustard</name>
    <dbReference type="NCBI Taxonomy" id="69181"/>
    <lineage>
        <taxon>Eukaryota</taxon>
        <taxon>Viridiplantae</taxon>
        <taxon>Streptophyta</taxon>
        <taxon>Embryophyta</taxon>
        <taxon>Tracheophyta</taxon>
        <taxon>Spermatophyta</taxon>
        <taxon>Magnoliopsida</taxon>
        <taxon>eudicotyledons</taxon>
        <taxon>Gunneridae</taxon>
        <taxon>Pentapetalae</taxon>
        <taxon>rosids</taxon>
        <taxon>malvids</taxon>
        <taxon>Brassicales</taxon>
        <taxon>Brassicaceae</taxon>
        <taxon>Brassiceae</taxon>
        <taxon>Brassica</taxon>
    </lineage>
</organism>
<reference evidence="2" key="1">
    <citation type="submission" date="2019-12" db="EMBL/GenBank/DDBJ databases">
        <title>Genome sequencing and annotation of Brassica cretica.</title>
        <authorList>
            <person name="Studholme D.J."/>
            <person name="Sarris P.F."/>
        </authorList>
    </citation>
    <scope>NUCLEOTIDE SEQUENCE</scope>
    <source>
        <strain evidence="2">PFS-001/15</strain>
        <tissue evidence="2">Leaf</tissue>
    </source>
</reference>
<protein>
    <submittedName>
        <fullName evidence="2">Uncharacterized protein</fullName>
    </submittedName>
</protein>
<gene>
    <name evidence="2" type="ORF">F2Q68_00026995</name>
</gene>
<dbReference type="AlphaFoldDB" id="A0A8S9II57"/>
<evidence type="ECO:0000313" key="2">
    <source>
        <dbReference type="EMBL" id="KAF2568922.1"/>
    </source>
</evidence>
<name>A0A8S9II57_BRACR</name>
<feature type="compositionally biased region" description="Acidic residues" evidence="1">
    <location>
        <begin position="37"/>
        <end position="68"/>
    </location>
</feature>
<feature type="region of interest" description="Disordered" evidence="1">
    <location>
        <begin position="30"/>
        <end position="77"/>
    </location>
</feature>
<dbReference type="Proteomes" id="UP000712281">
    <property type="component" value="Unassembled WGS sequence"/>
</dbReference>
<accession>A0A8S9II57</accession>
<proteinExistence type="predicted"/>
<sequence length="230" mass="25650">MCIDGNHGSGPQSYPVKDCRVTVLGRGFLENIRSSGDDDSSSGDDDSSSGDDDSSSGDDDSSSSDDDSSYGGYPVSRSKLCQGERYDAAIKSAVEPEINQAVQTGHLGDTSDRGSVQRKCLNNQEVFFHESKFQRRLTHQRINEAWNYKKIFTEEDVMNFTNRRFPSPSSCEYQPLEVDFSPNMKRPSPESSMGFKCKVLAFQKAQNQKNWSRKNQDAINFLKPAKPTSI</sequence>